<keyword evidence="2" id="KW-0812">Transmembrane</keyword>
<evidence type="ECO:0000313" key="4">
    <source>
        <dbReference type="Proteomes" id="UP000053201"/>
    </source>
</evidence>
<evidence type="ECO:0000256" key="1">
    <source>
        <dbReference type="SAM" id="MobiDB-lite"/>
    </source>
</evidence>
<proteinExistence type="predicted"/>
<keyword evidence="4" id="KW-1185">Reference proteome</keyword>
<gene>
    <name evidence="3" type="ORF">SPPG_05045</name>
</gene>
<feature type="non-terminal residue" evidence="3">
    <location>
        <position position="1"/>
    </location>
</feature>
<feature type="region of interest" description="Disordered" evidence="1">
    <location>
        <begin position="270"/>
        <end position="306"/>
    </location>
</feature>
<sequence>TYIDRTCKTSCPFEQLDCQQVKYSHLSKMRNQTSLVFLVFALLALFVLPTTCQNATDPTTTPALPPVVAPSTTAAPVSPSPTTPILPPVVTTPTLPPVVTTPIIPPVNSAVTPVPTTPTIASPTPTIVTTPPATTPTVVTTTTKRTTPASATPIPTSTGIGQEQNQDPLTTPYTSLPKPITIALSITGAAIAVAMLGICLFRKYGLPSRKLHRNRFTSSSEEGLNQAHLTHRPSEHIDYTYQHHKQQNWPGMIEHPTFGRTRLTDALSAPVENKPLPPAPAHHDSAAHHPQTSQQQQRPYSGYYYQ</sequence>
<feature type="compositionally biased region" description="Low complexity" evidence="1">
    <location>
        <begin position="122"/>
        <end position="158"/>
    </location>
</feature>
<evidence type="ECO:0000256" key="2">
    <source>
        <dbReference type="SAM" id="Phobius"/>
    </source>
</evidence>
<keyword evidence="2" id="KW-0472">Membrane</keyword>
<dbReference type="RefSeq" id="XP_016607704.1">
    <property type="nucleotide sequence ID" value="XM_016753283.1"/>
</dbReference>
<accession>A0A0L0HFI1</accession>
<dbReference type="GeneID" id="27688460"/>
<dbReference type="EMBL" id="KQ257457">
    <property type="protein sequence ID" value="KNC99664.1"/>
    <property type="molecule type" value="Genomic_DNA"/>
</dbReference>
<evidence type="ECO:0000313" key="3">
    <source>
        <dbReference type="EMBL" id="KNC99664.1"/>
    </source>
</evidence>
<organism evidence="3 4">
    <name type="scientific">Spizellomyces punctatus (strain DAOM BR117)</name>
    <dbReference type="NCBI Taxonomy" id="645134"/>
    <lineage>
        <taxon>Eukaryota</taxon>
        <taxon>Fungi</taxon>
        <taxon>Fungi incertae sedis</taxon>
        <taxon>Chytridiomycota</taxon>
        <taxon>Chytridiomycota incertae sedis</taxon>
        <taxon>Chytridiomycetes</taxon>
        <taxon>Spizellomycetales</taxon>
        <taxon>Spizellomycetaceae</taxon>
        <taxon>Spizellomyces</taxon>
    </lineage>
</organism>
<feature type="region of interest" description="Disordered" evidence="1">
    <location>
        <begin position="122"/>
        <end position="166"/>
    </location>
</feature>
<dbReference type="AlphaFoldDB" id="A0A0L0HFI1"/>
<dbReference type="OrthoDB" id="10527947at2759"/>
<reference evidence="3 4" key="1">
    <citation type="submission" date="2009-08" db="EMBL/GenBank/DDBJ databases">
        <title>The Genome Sequence of Spizellomyces punctatus strain DAOM BR117.</title>
        <authorList>
            <consortium name="The Broad Institute Genome Sequencing Platform"/>
            <person name="Russ C."/>
            <person name="Cuomo C."/>
            <person name="Shea T."/>
            <person name="Young S.K."/>
            <person name="Zeng Q."/>
            <person name="Koehrsen M."/>
            <person name="Haas B."/>
            <person name="Borodovsky M."/>
            <person name="Guigo R."/>
            <person name="Alvarado L."/>
            <person name="Berlin A."/>
            <person name="Bochicchio J."/>
            <person name="Borenstein D."/>
            <person name="Chapman S."/>
            <person name="Chen Z."/>
            <person name="Engels R."/>
            <person name="Freedman E."/>
            <person name="Gellesch M."/>
            <person name="Goldberg J."/>
            <person name="Griggs A."/>
            <person name="Gujja S."/>
            <person name="Heiman D."/>
            <person name="Hepburn T."/>
            <person name="Howarth C."/>
            <person name="Jen D."/>
            <person name="Larson L."/>
            <person name="Lewis B."/>
            <person name="Mehta T."/>
            <person name="Park D."/>
            <person name="Pearson M."/>
            <person name="Roberts A."/>
            <person name="Saif S."/>
            <person name="Shenoy N."/>
            <person name="Sisk P."/>
            <person name="Stolte C."/>
            <person name="Sykes S."/>
            <person name="Thomson T."/>
            <person name="Walk T."/>
            <person name="White J."/>
            <person name="Yandava C."/>
            <person name="Burger G."/>
            <person name="Gray M.W."/>
            <person name="Holland P.W.H."/>
            <person name="King N."/>
            <person name="Lang F.B.F."/>
            <person name="Roger A.J."/>
            <person name="Ruiz-Trillo I."/>
            <person name="Lander E."/>
            <person name="Nusbaum C."/>
        </authorList>
    </citation>
    <scope>NUCLEOTIDE SEQUENCE [LARGE SCALE GENOMIC DNA]</scope>
    <source>
        <strain evidence="3 4">DAOM BR117</strain>
    </source>
</reference>
<feature type="transmembrane region" description="Helical" evidence="2">
    <location>
        <begin position="180"/>
        <end position="201"/>
    </location>
</feature>
<dbReference type="VEuPathDB" id="FungiDB:SPPG_05045"/>
<name>A0A0L0HFI1_SPIPD</name>
<protein>
    <submittedName>
        <fullName evidence="3">Uncharacterized protein</fullName>
    </submittedName>
</protein>
<feature type="transmembrane region" description="Helical" evidence="2">
    <location>
        <begin position="35"/>
        <end position="56"/>
    </location>
</feature>
<dbReference type="InParanoid" id="A0A0L0HFI1"/>
<dbReference type="Proteomes" id="UP000053201">
    <property type="component" value="Unassembled WGS sequence"/>
</dbReference>
<keyword evidence="2" id="KW-1133">Transmembrane helix</keyword>